<dbReference type="RefSeq" id="WP_005729906.1">
    <property type="nucleotide sequence ID" value="NZ_JH932275.1"/>
</dbReference>
<dbReference type="EMBL" id="AGZG01000115">
    <property type="protein sequence ID" value="EKB62196.1"/>
    <property type="molecule type" value="Genomic_DNA"/>
</dbReference>
<accession>K1M486</accession>
<comment type="caution">
    <text evidence="1">The sequence shown here is derived from an EMBL/GenBank/DDBJ whole genome shotgun (WGS) entry which is preliminary data.</text>
</comment>
<name>K1M486_9LACO</name>
<evidence type="ECO:0000313" key="2">
    <source>
        <dbReference type="Proteomes" id="UP000004722"/>
    </source>
</evidence>
<dbReference type="PATRIC" id="fig|883092.3.peg.2401"/>
<reference evidence="1 2" key="1">
    <citation type="submission" date="2012-07" db="EMBL/GenBank/DDBJ databases">
        <title>The Genome Sequence of Lactobacillus crispatus FB077-07.</title>
        <authorList>
            <consortium name="The Broad Institute Genome Sequencing Platform"/>
            <person name="Earl A."/>
            <person name="Ward D."/>
            <person name="Feldgarden M."/>
            <person name="Gevers D."/>
            <person name="Saerens B."/>
            <person name="Vaneechoutte M."/>
            <person name="Walker B."/>
            <person name="Young S.K."/>
            <person name="Zeng Q."/>
            <person name="Gargeya S."/>
            <person name="Fitzgerald M."/>
            <person name="Haas B."/>
            <person name="Abouelleil A."/>
            <person name="Alvarado L."/>
            <person name="Arachchi H.M."/>
            <person name="Berlin A.M."/>
            <person name="Chapman S.B."/>
            <person name="Goldberg J."/>
            <person name="Griggs A."/>
            <person name="Gujja S."/>
            <person name="Hansen M."/>
            <person name="Howarth C."/>
            <person name="Imamovic A."/>
            <person name="Larimer J."/>
            <person name="McCowen C."/>
            <person name="Montmayeur A."/>
            <person name="Murphy C."/>
            <person name="Neiman D."/>
            <person name="Pearson M."/>
            <person name="Priest M."/>
            <person name="Roberts A."/>
            <person name="Saif S."/>
            <person name="Shea T."/>
            <person name="Sisk P."/>
            <person name="Sykes S."/>
            <person name="Wortman J."/>
            <person name="Nusbaum C."/>
            <person name="Birren B."/>
        </authorList>
    </citation>
    <scope>NUCLEOTIDE SEQUENCE [LARGE SCALE GENOMIC DNA]</scope>
    <source>
        <strain evidence="1 2">FB077-07</strain>
    </source>
</reference>
<sequence length="107" mass="12644">MNTLSGSNTVDELYRYLDSLSAMELELLLLHCYYSAYAKMPKDSHSPKMYQRKFAQYQNVLKSFNKDTQKVTQDAYQKFHNRVTDLYGMVYDYAHKSSKYKSLLMVI</sequence>
<gene>
    <name evidence="1" type="ORF">HMPREF9249_02419</name>
</gene>
<dbReference type="HOGENOM" id="CLU_2206646_0_0_9"/>
<proteinExistence type="predicted"/>
<dbReference type="Proteomes" id="UP000004722">
    <property type="component" value="Unassembled WGS sequence"/>
</dbReference>
<dbReference type="AlphaFoldDB" id="K1M486"/>
<organism evidence="1 2">
    <name type="scientific">Lactobacillus crispatus FB077-07</name>
    <dbReference type="NCBI Taxonomy" id="883092"/>
    <lineage>
        <taxon>Bacteria</taxon>
        <taxon>Bacillati</taxon>
        <taxon>Bacillota</taxon>
        <taxon>Bacilli</taxon>
        <taxon>Lactobacillales</taxon>
        <taxon>Lactobacillaceae</taxon>
        <taxon>Lactobacillus</taxon>
    </lineage>
</organism>
<protein>
    <submittedName>
        <fullName evidence="1">Uncharacterized protein</fullName>
    </submittedName>
</protein>
<evidence type="ECO:0000313" key="1">
    <source>
        <dbReference type="EMBL" id="EKB62196.1"/>
    </source>
</evidence>